<dbReference type="EC" id="2.5.1.18" evidence="5"/>
<dbReference type="Proteomes" id="UP001224775">
    <property type="component" value="Unassembled WGS sequence"/>
</dbReference>
<dbReference type="EMBL" id="JATAAI010000005">
    <property type="protein sequence ID" value="KAK1745905.1"/>
    <property type="molecule type" value="Genomic_DNA"/>
</dbReference>
<reference evidence="5" key="1">
    <citation type="submission" date="2023-06" db="EMBL/GenBank/DDBJ databases">
        <title>Survivors Of The Sea: Transcriptome response of Skeletonema marinoi to long-term dormancy.</title>
        <authorList>
            <person name="Pinder M.I.M."/>
            <person name="Kourtchenko O."/>
            <person name="Robertson E.K."/>
            <person name="Larsson T."/>
            <person name="Maumus F."/>
            <person name="Osuna-Cruz C.M."/>
            <person name="Vancaester E."/>
            <person name="Stenow R."/>
            <person name="Vandepoele K."/>
            <person name="Ploug H."/>
            <person name="Bruchert V."/>
            <person name="Godhe A."/>
            <person name="Topel M."/>
        </authorList>
    </citation>
    <scope>NUCLEOTIDE SEQUENCE</scope>
    <source>
        <strain evidence="5">R05AC</strain>
    </source>
</reference>
<dbReference type="Gene3D" id="1.20.1050.10">
    <property type="match status" value="1"/>
</dbReference>
<protein>
    <submittedName>
        <fullName evidence="5">Glutathione S-transferase</fullName>
        <ecNumber evidence="5">2.5.1.18</ecNumber>
    </submittedName>
</protein>
<dbReference type="PROSITE" id="PS50405">
    <property type="entry name" value="GST_CTER"/>
    <property type="match status" value="1"/>
</dbReference>
<dbReference type="PANTHER" id="PTHR43917">
    <property type="match status" value="1"/>
</dbReference>
<dbReference type="InterPro" id="IPR004046">
    <property type="entry name" value="GST_C"/>
</dbReference>
<evidence type="ECO:0000259" key="3">
    <source>
        <dbReference type="PROSITE" id="PS50404"/>
    </source>
</evidence>
<gene>
    <name evidence="5" type="ORF">QTG54_003829</name>
</gene>
<keyword evidence="2" id="KW-0963">Cytoplasm</keyword>
<comment type="caution">
    <text evidence="5">The sequence shown here is derived from an EMBL/GenBank/DDBJ whole genome shotgun (WGS) entry which is preliminary data.</text>
</comment>
<dbReference type="InterPro" id="IPR010987">
    <property type="entry name" value="Glutathione-S-Trfase_C-like"/>
</dbReference>
<dbReference type="SUPFAM" id="SSF52833">
    <property type="entry name" value="Thioredoxin-like"/>
    <property type="match status" value="1"/>
</dbReference>
<organism evidence="5 6">
    <name type="scientific">Skeletonema marinoi</name>
    <dbReference type="NCBI Taxonomy" id="267567"/>
    <lineage>
        <taxon>Eukaryota</taxon>
        <taxon>Sar</taxon>
        <taxon>Stramenopiles</taxon>
        <taxon>Ochrophyta</taxon>
        <taxon>Bacillariophyta</taxon>
        <taxon>Coscinodiscophyceae</taxon>
        <taxon>Thalassiosirophycidae</taxon>
        <taxon>Thalassiosirales</taxon>
        <taxon>Skeletonemataceae</taxon>
        <taxon>Skeletonema</taxon>
        <taxon>Skeletonema marinoi-dohrnii complex</taxon>
    </lineage>
</organism>
<evidence type="ECO:0000313" key="5">
    <source>
        <dbReference type="EMBL" id="KAK1745905.1"/>
    </source>
</evidence>
<evidence type="ECO:0000256" key="2">
    <source>
        <dbReference type="ARBA" id="ARBA00022490"/>
    </source>
</evidence>
<dbReference type="GO" id="GO:0004364">
    <property type="term" value="F:glutathione transferase activity"/>
    <property type="evidence" value="ECO:0007669"/>
    <property type="project" value="UniProtKB-EC"/>
</dbReference>
<dbReference type="InterPro" id="IPR036249">
    <property type="entry name" value="Thioredoxin-like_sf"/>
</dbReference>
<proteinExistence type="predicted"/>
<feature type="domain" description="GST C-terminal" evidence="4">
    <location>
        <begin position="76"/>
        <end position="227"/>
    </location>
</feature>
<dbReference type="PANTHER" id="PTHR43917:SF8">
    <property type="entry name" value="GH16740P-RELATED"/>
    <property type="match status" value="1"/>
</dbReference>
<feature type="domain" description="GST N-terminal" evidence="3">
    <location>
        <begin position="1"/>
        <end position="65"/>
    </location>
</feature>
<dbReference type="InterPro" id="IPR051369">
    <property type="entry name" value="GST_Theta"/>
</dbReference>
<dbReference type="Pfam" id="PF13409">
    <property type="entry name" value="GST_N_2"/>
    <property type="match status" value="1"/>
</dbReference>
<dbReference type="InterPro" id="IPR036282">
    <property type="entry name" value="Glutathione-S-Trfase_C_sf"/>
</dbReference>
<dbReference type="InterPro" id="IPR040079">
    <property type="entry name" value="Glutathione_S-Trfase"/>
</dbReference>
<sequence>MKKEPFECISINPMKGENRTAEYRAQFPLGLIPAIEDDPGDGKTIALSEASAIMIYLCDKNKWNDMYPSSNNNPSDIRQRALINEYISHHNESTRLMTLKVIFPGLSGLFAAEGNLSPGMTHSLSSSPADLMKLKSTIRDTAKRFQHKFLVNSRGSSDFIVGDTPTIADLLAYPDLAQIPQILGIDYVEWPELEELRQWLDRMAKLPYHDDVHRTATKLGKLYQSKL</sequence>
<name>A0AAD9DHC9_9STRA</name>
<comment type="subcellular location">
    <subcellularLocation>
        <location evidence="1">Cytoplasm</location>
    </subcellularLocation>
</comment>
<dbReference type="Gene3D" id="3.40.30.10">
    <property type="entry name" value="Glutaredoxin"/>
    <property type="match status" value="1"/>
</dbReference>
<dbReference type="InterPro" id="IPR004045">
    <property type="entry name" value="Glutathione_S-Trfase_N"/>
</dbReference>
<dbReference type="AlphaFoldDB" id="A0AAD9DHC9"/>
<dbReference type="SFLD" id="SFLDS00019">
    <property type="entry name" value="Glutathione_Transferase_(cytos"/>
    <property type="match status" value="1"/>
</dbReference>
<dbReference type="Pfam" id="PF00043">
    <property type="entry name" value="GST_C"/>
    <property type="match status" value="1"/>
</dbReference>
<dbReference type="GO" id="GO:0006749">
    <property type="term" value="P:glutathione metabolic process"/>
    <property type="evidence" value="ECO:0007669"/>
    <property type="project" value="TreeGrafter"/>
</dbReference>
<evidence type="ECO:0000313" key="6">
    <source>
        <dbReference type="Proteomes" id="UP001224775"/>
    </source>
</evidence>
<dbReference type="PROSITE" id="PS50404">
    <property type="entry name" value="GST_NTER"/>
    <property type="match status" value="1"/>
</dbReference>
<accession>A0AAD9DHC9</accession>
<keyword evidence="6" id="KW-1185">Reference proteome</keyword>
<evidence type="ECO:0000259" key="4">
    <source>
        <dbReference type="PROSITE" id="PS50405"/>
    </source>
</evidence>
<evidence type="ECO:0000256" key="1">
    <source>
        <dbReference type="ARBA" id="ARBA00004496"/>
    </source>
</evidence>
<keyword evidence="5" id="KW-0808">Transferase</keyword>
<dbReference type="GO" id="GO:0005737">
    <property type="term" value="C:cytoplasm"/>
    <property type="evidence" value="ECO:0007669"/>
    <property type="project" value="UniProtKB-SubCell"/>
</dbReference>
<dbReference type="SUPFAM" id="SSF47616">
    <property type="entry name" value="GST C-terminal domain-like"/>
    <property type="match status" value="1"/>
</dbReference>